<protein>
    <submittedName>
        <fullName evidence="1">Uncharacterized protein</fullName>
    </submittedName>
</protein>
<dbReference type="InterPro" id="IPR001611">
    <property type="entry name" value="Leu-rich_rpt"/>
</dbReference>
<keyword evidence="2" id="KW-1185">Reference proteome</keyword>
<comment type="caution">
    <text evidence="1">The sequence shown here is derived from an EMBL/GenBank/DDBJ whole genome shotgun (WGS) entry which is preliminary data.</text>
</comment>
<dbReference type="OrthoDB" id="4024489at2759"/>
<dbReference type="EMBL" id="QLNQ01000023">
    <property type="protein sequence ID" value="RCK63756.1"/>
    <property type="molecule type" value="Genomic_DNA"/>
</dbReference>
<dbReference type="Proteomes" id="UP000253472">
    <property type="component" value="Unassembled WGS sequence"/>
</dbReference>
<dbReference type="AlphaFoldDB" id="A0A367YD19"/>
<dbReference type="STRING" id="5486.A0A367YD19"/>
<sequence>MVQLLDLPSELLQIIFDSVPNKSLVALVDLPIVGIYALNSLYSAISIGPALVPDSGTQSGSEFLLFRSVEECIRVLETNPTIKPRKLRFYDPFDAIRFAHRYARGLQSASIELQFSKMWDSPQDIAHFCACFKRTPFPVDCLVDFDLNSLDKEGMADFSKHVRSFITRCARDINLERLSACTTWLPNLTSLSVNAALTAIDIGHLPCQLKKLDCAIELQSQIFDCKFPQELTSLSLRASRRATQDEFELDFSLLVKLQDLSVVNLQSKALLVLKLPRSLKKLRVDQSIRLPQSLNVLCPYLAELKVMTIGSGLRDDITLEQTYPQTLRLLNVPYGILGVDGMANSVQTARPSLNLPSDLVDLKLEGKGPFKCDMFVDFEHNVLPRLRTLVILRASTVSFVGKLPESLTRLTLICHHFGDNDLEQLSNCRNLAHLCVQFCQSAKVFSYNLPDSLKGLELIQCAFKKFYIKASGLEFLRISSHELEIMDDLILAIPLTVERLVLTENRAEKVALTLPNCLQELDLTYNKLTAISNLPVGLKHLNCSSNQLAVDVEGATVFPLELESLNLGCNNIDEKWIERLNLKECTKLESLNLEFNCVKELDAAFLPKSLVTLDLFKNAVTRIKDDLRHLDRLEELELFDNCLNGFFESQGNKGTLFGDSIRYVNVKKCNLSELDVRALFDGLKLKPKFGHLNVDQDLVPAAGEPCELRDSRIGDLSHLHWFQ</sequence>
<gene>
    <name evidence="1" type="ORF">Cantr_10690</name>
</gene>
<dbReference type="PANTHER" id="PTHR32134:SF169">
    <property type="entry name" value="FNIP REPEAT-CONTAINING PROTEIN-RELATED"/>
    <property type="match status" value="1"/>
</dbReference>
<accession>A0A367YD19</accession>
<dbReference type="PROSITE" id="PS51450">
    <property type="entry name" value="LRR"/>
    <property type="match status" value="1"/>
</dbReference>
<dbReference type="InterPro" id="IPR032675">
    <property type="entry name" value="LRR_dom_sf"/>
</dbReference>
<evidence type="ECO:0000313" key="2">
    <source>
        <dbReference type="Proteomes" id="UP000253472"/>
    </source>
</evidence>
<dbReference type="InterPro" id="IPR051251">
    <property type="entry name" value="STK_FNIP-Repeat"/>
</dbReference>
<dbReference type="SUPFAM" id="SSF52058">
    <property type="entry name" value="L domain-like"/>
    <property type="match status" value="1"/>
</dbReference>
<reference evidence="1 2" key="1">
    <citation type="submission" date="2018-06" db="EMBL/GenBank/DDBJ databases">
        <title>Whole genome sequencing of Candida tropicalis (genome annotated by CSBL at Korea University).</title>
        <authorList>
            <person name="Ahn J."/>
        </authorList>
    </citation>
    <scope>NUCLEOTIDE SEQUENCE [LARGE SCALE GENOMIC DNA]</scope>
    <source>
        <strain evidence="1 2">ATCC 20962</strain>
    </source>
</reference>
<evidence type="ECO:0000313" key="1">
    <source>
        <dbReference type="EMBL" id="RCK63756.1"/>
    </source>
</evidence>
<dbReference type="Gene3D" id="3.80.10.10">
    <property type="entry name" value="Ribonuclease Inhibitor"/>
    <property type="match status" value="2"/>
</dbReference>
<name>A0A367YD19_9ASCO</name>
<organism evidence="1 2">
    <name type="scientific">Candida viswanathii</name>
    <dbReference type="NCBI Taxonomy" id="5486"/>
    <lineage>
        <taxon>Eukaryota</taxon>
        <taxon>Fungi</taxon>
        <taxon>Dikarya</taxon>
        <taxon>Ascomycota</taxon>
        <taxon>Saccharomycotina</taxon>
        <taxon>Pichiomycetes</taxon>
        <taxon>Debaryomycetaceae</taxon>
        <taxon>Candida/Lodderomyces clade</taxon>
        <taxon>Candida</taxon>
    </lineage>
</organism>
<proteinExistence type="predicted"/>
<dbReference type="PANTHER" id="PTHR32134">
    <property type="entry name" value="FNIP REPEAT-CONTAINING PROTEIN"/>
    <property type="match status" value="1"/>
</dbReference>